<name>D3PB21_DEFDS</name>
<dbReference type="InterPro" id="IPR007421">
    <property type="entry name" value="Schlafen_AlbA_2_dom"/>
</dbReference>
<proteinExistence type="predicted"/>
<dbReference type="InterPro" id="IPR036388">
    <property type="entry name" value="WH-like_DNA-bd_sf"/>
</dbReference>
<dbReference type="RefSeq" id="WP_013007042.1">
    <property type="nucleotide sequence ID" value="NC_013939.1"/>
</dbReference>
<dbReference type="GO" id="GO:0003700">
    <property type="term" value="F:DNA-binding transcription factor activity"/>
    <property type="evidence" value="ECO:0007669"/>
    <property type="project" value="InterPro"/>
</dbReference>
<dbReference type="PROSITE" id="PS50987">
    <property type="entry name" value="HTH_ARSR_2"/>
    <property type="match status" value="1"/>
</dbReference>
<organism evidence="2 3">
    <name type="scientific">Deferribacter desulfuricans (strain DSM 14783 / JCM 11476 / NBRC 101012 / SSM1)</name>
    <dbReference type="NCBI Taxonomy" id="639282"/>
    <lineage>
        <taxon>Bacteria</taxon>
        <taxon>Pseudomonadati</taxon>
        <taxon>Deferribacterota</taxon>
        <taxon>Deferribacteres</taxon>
        <taxon>Deferribacterales</taxon>
        <taxon>Deferribacteraceae</taxon>
        <taxon>Deferribacter</taxon>
    </lineage>
</organism>
<dbReference type="InterPro" id="IPR038475">
    <property type="entry name" value="RecG_C_sf"/>
</dbReference>
<keyword evidence="3" id="KW-1185">Reference proteome</keyword>
<dbReference type="Pfam" id="PF01978">
    <property type="entry name" value="TrmB"/>
    <property type="match status" value="1"/>
</dbReference>
<dbReference type="InterPro" id="IPR001845">
    <property type="entry name" value="HTH_ArsR_DNA-bd_dom"/>
</dbReference>
<dbReference type="eggNOG" id="COG2865">
    <property type="taxonomic scope" value="Bacteria"/>
</dbReference>
<dbReference type="PANTHER" id="PTHR30595">
    <property type="entry name" value="GLPR-RELATED TRANSCRIPTIONAL REPRESSOR"/>
    <property type="match status" value="1"/>
</dbReference>
<dbReference type="InterPro" id="IPR036390">
    <property type="entry name" value="WH_DNA-bd_sf"/>
</dbReference>
<dbReference type="Gene3D" id="3.30.950.30">
    <property type="entry name" value="Schlafen, AAA domain"/>
    <property type="match status" value="1"/>
</dbReference>
<keyword evidence="2" id="KW-0547">Nucleotide-binding</keyword>
<protein>
    <submittedName>
        <fullName evidence="2">ATP-dependent DNA helicase</fullName>
    </submittedName>
</protein>
<keyword evidence="2" id="KW-0347">Helicase</keyword>
<reference evidence="2 3" key="1">
    <citation type="journal article" date="2010" name="DNA Res.">
        <title>Bacterial lifestyle in a deep-sea hydrothermal vent chimney revealed by the genome sequence of the thermophilic bacterium Deferribacter desulfuricans SSM1.</title>
        <authorList>
            <person name="Takaki Y."/>
            <person name="Shimamura S."/>
            <person name="Nakagawa S."/>
            <person name="Fukuhara Y."/>
            <person name="Horikawa H."/>
            <person name="Ankai A."/>
            <person name="Harada T."/>
            <person name="Hosoyama A."/>
            <person name="Oguchi A."/>
            <person name="Fukui S."/>
            <person name="Fujita N."/>
            <person name="Takami H."/>
            <person name="Takai K."/>
        </authorList>
    </citation>
    <scope>NUCLEOTIDE SEQUENCE [LARGE SCALE GENOMIC DNA]</scope>
    <source>
        <strain evidence="3">DSM 14783 / JCM 11476 / NBRC 101012 / SSM1</strain>
    </source>
</reference>
<evidence type="ECO:0000259" key="1">
    <source>
        <dbReference type="PROSITE" id="PS50987"/>
    </source>
</evidence>
<dbReference type="Gene3D" id="3.30.565.60">
    <property type="match status" value="1"/>
</dbReference>
<accession>D3PB21</accession>
<evidence type="ECO:0000313" key="2">
    <source>
        <dbReference type="EMBL" id="BAI79794.1"/>
    </source>
</evidence>
<dbReference type="InterPro" id="IPR002831">
    <property type="entry name" value="Tscrpt_reg_TrmB_N"/>
</dbReference>
<dbReference type="Gene3D" id="1.10.10.10">
    <property type="entry name" value="Winged helix-like DNA-binding domain superfamily/Winged helix DNA-binding domain"/>
    <property type="match status" value="1"/>
</dbReference>
<keyword evidence="2" id="KW-0378">Hydrolase</keyword>
<dbReference type="AlphaFoldDB" id="D3PB21"/>
<dbReference type="STRING" id="639282.DEFDS_0288"/>
<dbReference type="GO" id="GO:0004386">
    <property type="term" value="F:helicase activity"/>
    <property type="evidence" value="ECO:0007669"/>
    <property type="project" value="UniProtKB-KW"/>
</dbReference>
<dbReference type="KEGG" id="ddf:DEFDS_0288"/>
<dbReference type="Pfam" id="PF04326">
    <property type="entry name" value="SLFN_AlbA_2"/>
    <property type="match status" value="1"/>
</dbReference>
<dbReference type="Pfam" id="PF13749">
    <property type="entry name" value="HATPase_c_4"/>
    <property type="match status" value="1"/>
</dbReference>
<dbReference type="Proteomes" id="UP000001520">
    <property type="component" value="Chromosome"/>
</dbReference>
<dbReference type="EMBL" id="AP011529">
    <property type="protein sequence ID" value="BAI79794.1"/>
    <property type="molecule type" value="Genomic_DNA"/>
</dbReference>
<dbReference type="InterPro" id="IPR038461">
    <property type="entry name" value="Schlafen_AlbA_2_dom_sf"/>
</dbReference>
<evidence type="ECO:0000313" key="3">
    <source>
        <dbReference type="Proteomes" id="UP000001520"/>
    </source>
</evidence>
<feature type="domain" description="HTH arsR-type" evidence="1">
    <location>
        <begin position="410"/>
        <end position="486"/>
    </location>
</feature>
<gene>
    <name evidence="2" type="ordered locus">DEFDS_0288</name>
</gene>
<dbReference type="PANTHER" id="PTHR30595:SF6">
    <property type="entry name" value="SCHLAFEN ALBA-2 DOMAIN-CONTAINING PROTEIN"/>
    <property type="match status" value="1"/>
</dbReference>
<dbReference type="OrthoDB" id="9807907at2"/>
<dbReference type="SUPFAM" id="SSF46785">
    <property type="entry name" value="Winged helix' DNA-binding domain"/>
    <property type="match status" value="1"/>
</dbReference>
<dbReference type="HOGENOM" id="CLU_024970_1_2_0"/>
<sequence>MKLEKVLHQPENRKLEFKETLPNKSDLCKTVISFANDAGGELYIGIKDNPREVIGVPEEDLLQIEEIISSTIHDNCYPLILPEILFANYNGKYVVIVKIFKGNTPPYYLKSKGKENGTFIRVGLTNRLANKEIIEELERQKQGISFDSLPVYSKSVDELDISLFAHQFEETVGEKLTKTILNKLNLVVKDQNRQFPTNALILLSNDEIRNKLFPFAKIECARFKGTIPGDFIDQKTIDEPLSFQAEEAYKFVLRHISQGSTYEGVYRKDRWEYPVIAIREVIRNAVIHRDYSLKGKDIKIAIFDDKIEITSPGKLMPTIDFDDMESGQSDIRNKVLASVFKKLGIIEQWGNGLRLIADDLRKYPEIKFEWSEPGISFRVTFRKINYSPETKKTALTESADDYGRLRTVADDYERLRTIANDYERLTLEEKEILLYILDNGKITRKKATEILNIQKTKAHKILSSLVEKNLIQRQGKGRSTYYVLKN</sequence>
<keyword evidence="2" id="KW-0067">ATP-binding</keyword>